<evidence type="ECO:0000259" key="2">
    <source>
        <dbReference type="Pfam" id="PF04084"/>
    </source>
</evidence>
<comment type="subunit">
    <text evidence="1">Component of the origin recognition complex (ORC).</text>
</comment>
<dbReference type="InterPro" id="IPR056772">
    <property type="entry name" value="RecA-like_ORC2"/>
</dbReference>
<dbReference type="GO" id="GO:0005664">
    <property type="term" value="C:nuclear origin of replication recognition complex"/>
    <property type="evidence" value="ECO:0007669"/>
    <property type="project" value="UniProtKB-UniRule"/>
</dbReference>
<dbReference type="OrthoDB" id="20198at2759"/>
<dbReference type="VEuPathDB" id="CryptoDB:CHUDEA4_1930"/>
<evidence type="ECO:0000256" key="1">
    <source>
        <dbReference type="RuleBase" id="RU368084"/>
    </source>
</evidence>
<proteinExistence type="inferred from homology"/>
<dbReference type="PANTHER" id="PTHR14052:SF0">
    <property type="entry name" value="ORIGIN RECOGNITION COMPLEX SUBUNIT 2"/>
    <property type="match status" value="1"/>
</dbReference>
<dbReference type="VEuPathDB" id="CryptoDB:Chro.40218"/>
<dbReference type="Proteomes" id="UP001429100">
    <property type="component" value="Unassembled WGS sequence"/>
</dbReference>
<keyword evidence="5" id="KW-1185">Reference proteome</keyword>
<evidence type="ECO:0000313" key="5">
    <source>
        <dbReference type="Proteomes" id="UP001429100"/>
    </source>
</evidence>
<comment type="function">
    <text evidence="1">Component of the origin recognition complex (ORC) that binds origins of replication. DNA-binding is ATP-dependent. ORC is required to assemble the pre-replication complex necessary to initiate DNA replication.</text>
</comment>
<comment type="similarity">
    <text evidence="1">Belongs to the ORC2 family.</text>
</comment>
<dbReference type="Proteomes" id="UP000199752">
    <property type="component" value="Chromosome 4"/>
</dbReference>
<comment type="subcellular location">
    <subcellularLocation>
        <location evidence="1">Nucleus</location>
    </subcellularLocation>
</comment>
<dbReference type="EMBL" id="LN877950">
    <property type="protein sequence ID" value="CUV05573.1"/>
    <property type="molecule type" value="Genomic_DNA"/>
</dbReference>
<organism evidence="3">
    <name type="scientific">Cryptosporidium hominis</name>
    <dbReference type="NCBI Taxonomy" id="237895"/>
    <lineage>
        <taxon>Eukaryota</taxon>
        <taxon>Sar</taxon>
        <taxon>Alveolata</taxon>
        <taxon>Apicomplexa</taxon>
        <taxon>Conoidasida</taxon>
        <taxon>Coccidia</taxon>
        <taxon>Eucoccidiorida</taxon>
        <taxon>Eimeriorina</taxon>
        <taxon>Cryptosporidiidae</taxon>
        <taxon>Cryptosporidium</taxon>
    </lineage>
</organism>
<evidence type="ECO:0000313" key="4">
    <source>
        <dbReference type="EMBL" id="PPS96274.1"/>
    </source>
</evidence>
<dbReference type="InterPro" id="IPR007220">
    <property type="entry name" value="ORC2"/>
</dbReference>
<dbReference type="VEuPathDB" id="CryptoDB:ChTU502y2012_295g0185"/>
<dbReference type="PANTHER" id="PTHR14052">
    <property type="entry name" value="ORIGIN RECOGNITION COMPLEX SUBUNIT 2"/>
    <property type="match status" value="1"/>
</dbReference>
<reference evidence="4 5" key="1">
    <citation type="submission" date="2014-11" db="EMBL/GenBank/DDBJ databases">
        <title>Comparative genomic analysis of Cryptosporidium hominis reveals occurrence of genetic recombination in virulent subtypes.</title>
        <authorList>
            <person name="Guo Y."/>
            <person name="Tang K."/>
            <person name="Frace M."/>
            <person name="Li N."/>
            <person name="Roellig D.M."/>
            <person name="Sammons S."/>
            <person name="Knipe K."/>
            <person name="Rowe L."/>
            <person name="Feng Y."/>
            <person name="Xiao L."/>
        </authorList>
    </citation>
    <scope>NUCLEOTIDE SEQUENCE [LARGE SCALE GENOMIC DNA]</scope>
    <source>
        <strain evidence="4">30976</strain>
    </source>
</reference>
<name>A0A0S4TFZ2_CRYHO</name>
<reference evidence="4 5" key="3">
    <citation type="submission" date="2017-10" db="EMBL/GenBank/DDBJ databases">
        <title>Consistent, comparative and evidence-based genome annotation and re-annotation for the closely-related species, Cryptosporidium parvum, C. hominis and C. tyzzeri.</title>
        <authorList>
            <person name="Baptista R.P."/>
            <person name="Li Y."/>
            <person name="Sateriale A."/>
            <person name="Striepen B."/>
            <person name="Kissinger J.C."/>
        </authorList>
    </citation>
    <scope>NUCLEOTIDE SEQUENCE [LARGE SCALE GENOMIC DNA]</scope>
    <source>
        <strain evidence="4">30976</strain>
    </source>
</reference>
<dbReference type="EMBL" id="JTAI01000020">
    <property type="protein sequence ID" value="PPS96274.1"/>
    <property type="molecule type" value="Genomic_DNA"/>
</dbReference>
<sequence>MKGTFSDYLIQSSSSYNLAEELPDVDLQLLKKRNAAIEKKLDKIRREKRLSWNSAHEKLLTWSLSGFSVLIYGFGSKRNFLDEFVKKKINGNYVALTIRGYFKNIKFKTCLFELLKAMDHTEDFLKDNTKSYNNFISNDCSIDSMIAKIQLLYNNSSTYFKNIFLIIHSIDSISIRQYLPAISQLSQLPFMSVIVSVDNIRWPLLWNNSMRCKMNFLYLKVSTFEEYDVELDHLYESQLPPWLGALSDNSREQCKLEQLNSILNCLTPSHIQVVNTIATLQLEYGYAAEDQLLKSLKSSMTVTTKSSLSQLLIELFTHDVLSKQFLNDSENKNGKIIYKLKLSSELIKEYLNNLV</sequence>
<keyword evidence="1" id="KW-0539">Nucleus</keyword>
<protein>
    <recommendedName>
        <fullName evidence="1">Origin recognition complex subunit 2</fullName>
    </recommendedName>
</protein>
<dbReference type="AlphaFoldDB" id="A0A0S4TFZ2"/>
<dbReference type="Pfam" id="PF04084">
    <property type="entry name" value="RecA-like_ORC2"/>
    <property type="match status" value="1"/>
</dbReference>
<gene>
    <name evidence="3" type="ORF">CHUDEA4_1930</name>
    <name evidence="4" type="ORF">GY17_00001654</name>
</gene>
<feature type="domain" description="Origin recognition complex subunit 2 RecA-like" evidence="2">
    <location>
        <begin position="65"/>
        <end position="220"/>
    </location>
</feature>
<dbReference type="VEuPathDB" id="CryptoDB:GY17_00001654"/>
<dbReference type="GO" id="GO:0003688">
    <property type="term" value="F:DNA replication origin binding"/>
    <property type="evidence" value="ECO:0007669"/>
    <property type="project" value="UniProtKB-UniRule"/>
</dbReference>
<dbReference type="GO" id="GO:0006260">
    <property type="term" value="P:DNA replication"/>
    <property type="evidence" value="ECO:0007669"/>
    <property type="project" value="UniProtKB-UniRule"/>
</dbReference>
<reference evidence="3" key="2">
    <citation type="submission" date="2015-08" db="EMBL/GenBank/DDBJ databases">
        <authorList>
            <person name="Babu N.S."/>
            <person name="Beckwith C.J."/>
            <person name="Beseler K.G."/>
            <person name="Brison A."/>
            <person name="Carone J.V."/>
            <person name="Caskin T.P."/>
            <person name="Diamond M."/>
            <person name="Durham M.E."/>
            <person name="Foxe J.M."/>
            <person name="Go M."/>
            <person name="Henderson B.A."/>
            <person name="Jones I.B."/>
            <person name="McGettigan J.A."/>
            <person name="Micheletti S.J."/>
            <person name="Nasrallah M.E."/>
            <person name="Ortiz D."/>
            <person name="Piller C.R."/>
            <person name="Privatt S.R."/>
            <person name="Schneider S.L."/>
            <person name="Sharp S."/>
            <person name="Smith T.C."/>
            <person name="Stanton J.D."/>
            <person name="Ullery H.E."/>
            <person name="Wilson R.J."/>
            <person name="Serrano M.G."/>
            <person name="Buck G."/>
            <person name="Lee V."/>
            <person name="Wang Y."/>
            <person name="Carvalho R."/>
            <person name="Voegtly L."/>
            <person name="Shi R."/>
            <person name="Duckworth R."/>
            <person name="Johnson A."/>
            <person name="Loviza R."/>
            <person name="Walstead R."/>
            <person name="Shah Z."/>
            <person name="Kiflezghi M."/>
            <person name="Wade K."/>
            <person name="Ball S.L."/>
            <person name="Bradley K.W."/>
            <person name="Asai D.J."/>
            <person name="Bowman C.A."/>
            <person name="Russell D.A."/>
            <person name="Pope W.H."/>
            <person name="Jacobs-Sera D."/>
            <person name="Hendrix R.W."/>
            <person name="Hatfull G.F."/>
        </authorList>
    </citation>
    <scope>NUCLEOTIDE SEQUENCE [LARGE SCALE GENOMIC DNA]</scope>
</reference>
<evidence type="ECO:0000313" key="3">
    <source>
        <dbReference type="EMBL" id="CUV05573.1"/>
    </source>
</evidence>
<accession>A0A0S4TFZ2</accession>
<keyword evidence="1" id="KW-0235">DNA replication</keyword>